<comment type="caution">
    <text evidence="1">The sequence shown here is derived from an EMBL/GenBank/DDBJ whole genome shotgun (WGS) entry which is preliminary data.</text>
</comment>
<sequence>DLLSTYELIKDEGFEITVISPVVYGTFDPVEETQPVITVEETYDTYGVQLSYNDFVIDGTRIEQKDIKMLIPAYEIPFEIESDFFVEVPKGSGERYRVIRPNPLKPANEPILYKAQLRQ</sequence>
<dbReference type="AlphaFoldDB" id="X0SHI1"/>
<protein>
    <submittedName>
        <fullName evidence="1">Uncharacterized protein</fullName>
    </submittedName>
</protein>
<organism evidence="1">
    <name type="scientific">marine sediment metagenome</name>
    <dbReference type="NCBI Taxonomy" id="412755"/>
    <lineage>
        <taxon>unclassified sequences</taxon>
        <taxon>metagenomes</taxon>
        <taxon>ecological metagenomes</taxon>
    </lineage>
</organism>
<gene>
    <name evidence="1" type="ORF">S01H1_06353</name>
</gene>
<proteinExistence type="predicted"/>
<reference evidence="1" key="1">
    <citation type="journal article" date="2014" name="Front. Microbiol.">
        <title>High frequency of phylogenetically diverse reductive dehalogenase-homologous genes in deep subseafloor sedimentary metagenomes.</title>
        <authorList>
            <person name="Kawai M."/>
            <person name="Futagami T."/>
            <person name="Toyoda A."/>
            <person name="Takaki Y."/>
            <person name="Nishi S."/>
            <person name="Hori S."/>
            <person name="Arai W."/>
            <person name="Tsubouchi T."/>
            <person name="Morono Y."/>
            <person name="Uchiyama I."/>
            <person name="Ito T."/>
            <person name="Fujiyama A."/>
            <person name="Inagaki F."/>
            <person name="Takami H."/>
        </authorList>
    </citation>
    <scope>NUCLEOTIDE SEQUENCE</scope>
    <source>
        <strain evidence="1">Expedition CK06-06</strain>
    </source>
</reference>
<feature type="non-terminal residue" evidence="1">
    <location>
        <position position="1"/>
    </location>
</feature>
<evidence type="ECO:0000313" key="1">
    <source>
        <dbReference type="EMBL" id="GAF80488.1"/>
    </source>
</evidence>
<dbReference type="EMBL" id="BARS01003285">
    <property type="protein sequence ID" value="GAF80488.1"/>
    <property type="molecule type" value="Genomic_DNA"/>
</dbReference>
<accession>X0SHI1</accession>
<name>X0SHI1_9ZZZZ</name>